<evidence type="ECO:0000256" key="5">
    <source>
        <dbReference type="ARBA" id="ARBA00023121"/>
    </source>
</evidence>
<gene>
    <name evidence="8" type="ORF">GDO81_003548</name>
</gene>
<keyword evidence="9" id="KW-1185">Reference proteome</keyword>
<dbReference type="Proteomes" id="UP000824782">
    <property type="component" value="Unassembled WGS sequence"/>
</dbReference>
<feature type="compositionally biased region" description="Polar residues" evidence="7">
    <location>
        <begin position="1080"/>
        <end position="1095"/>
    </location>
</feature>
<comment type="caution">
    <text evidence="8">The sequence shown here is derived from an EMBL/GenBank/DDBJ whole genome shotgun (WGS) entry which is preliminary data.</text>
</comment>
<accession>A0AAV6ZZ66</accession>
<dbReference type="Pfam" id="PF09422">
    <property type="entry name" value="AMER"/>
    <property type="match status" value="1"/>
</dbReference>
<feature type="region of interest" description="Disordered" evidence="7">
    <location>
        <begin position="459"/>
        <end position="500"/>
    </location>
</feature>
<comment type="subcellular location">
    <subcellularLocation>
        <location evidence="1">Cell membrane</location>
        <topology evidence="1">Peripheral membrane protein</topology>
    </subcellularLocation>
</comment>
<dbReference type="InterPro" id="IPR019003">
    <property type="entry name" value="AMER"/>
</dbReference>
<dbReference type="GO" id="GO:0016055">
    <property type="term" value="P:Wnt signaling pathway"/>
    <property type="evidence" value="ECO:0007669"/>
    <property type="project" value="UniProtKB-KW"/>
</dbReference>
<evidence type="ECO:0000256" key="6">
    <source>
        <dbReference type="ARBA" id="ARBA00023136"/>
    </source>
</evidence>
<feature type="compositionally biased region" description="Polar residues" evidence="7">
    <location>
        <begin position="459"/>
        <end position="472"/>
    </location>
</feature>
<proteinExistence type="inferred from homology"/>
<keyword evidence="5" id="KW-0446">Lipid-binding</keyword>
<comment type="similarity">
    <text evidence="2">Belongs to the Amer family.</text>
</comment>
<feature type="region of interest" description="Disordered" evidence="7">
    <location>
        <begin position="76"/>
        <end position="136"/>
    </location>
</feature>
<feature type="compositionally biased region" description="Low complexity" evidence="7">
    <location>
        <begin position="121"/>
        <end position="133"/>
    </location>
</feature>
<evidence type="ECO:0000256" key="4">
    <source>
        <dbReference type="ARBA" id="ARBA00022687"/>
    </source>
</evidence>
<dbReference type="GO" id="GO:0005886">
    <property type="term" value="C:plasma membrane"/>
    <property type="evidence" value="ECO:0007669"/>
    <property type="project" value="UniProtKB-SubCell"/>
</dbReference>
<dbReference type="GO" id="GO:0008013">
    <property type="term" value="F:beta-catenin binding"/>
    <property type="evidence" value="ECO:0007669"/>
    <property type="project" value="TreeGrafter"/>
</dbReference>
<keyword evidence="4" id="KW-0879">Wnt signaling pathway</keyword>
<keyword evidence="3" id="KW-1003">Cell membrane</keyword>
<dbReference type="AlphaFoldDB" id="A0AAV6ZZ66"/>
<keyword evidence="6" id="KW-0472">Membrane</keyword>
<evidence type="ECO:0008006" key="10">
    <source>
        <dbReference type="Google" id="ProtNLM"/>
    </source>
</evidence>
<evidence type="ECO:0000256" key="1">
    <source>
        <dbReference type="ARBA" id="ARBA00004202"/>
    </source>
</evidence>
<dbReference type="PANTHER" id="PTHR22237:SF0">
    <property type="entry name" value="APC MEMBRANE RECRUITMENT PROTEIN 1"/>
    <property type="match status" value="1"/>
</dbReference>
<sequence length="1095" mass="121756">MESGHSCQEETSCIKSSSSVYETLPGESAKVDILPIQTRSCVDQQTPGKQKKNPFKFFGGRKSICTLPSFFGGKHKGLGKGNSRKSVSKSKTHDGISDVNAENGKEGCSDNTISRFHGGDHSTSGSTLPSSHSADSGITSPVKLDFNFHDVSPMGSTECVEKKLNSDKSFSFPRPKKGLKGLFSSIRRHKKNKTPDPEKCERYDHITQRVILEKLSRYSLEDDGLHDNCEQPKISSQHSEISTESSVNVTVECEKEVLPVSSVILSDVTPTKPDELLVESLDVTSVNQNHVGDTQSDGFIDCFDSKDVYADGEKPESVDRDGLHSAGDQLSLMFEDVSSLKSFDSLTGCGDIIAEHDIDNISDNSISVERSREATKRRSCLVTYQGGGEEMATPDDMEEEYLQQLLEEGQEGDASYGMDDEKDNDNMSKSCTEMEQTAYAMAAEDAFVDRSVLSNTELLTPQSDQQESSAPNSDEGYYDSTTPGPDDDGGEGFSQKERLPRDSYSGDALYEFYEPEDNLMSPAPGGESLYDNTTMCSEIFDQFFDFSLPLDSGIIQKVEHKKGATETEEERLAVIQKQLLFWERQREATMKGMDHLSKDLFSKENQNLECEIRNTSITGKNKSCLIREQYLLPNLINDGTDKETQLGQPEKLDWKDFKDNTLTDSIKQGGYIQELKGNGFIEDSGFELNVDSLESQDQNVSRMTNVTKLSNLNVTPMDQIQNVFDSDFSSISGYSQENECEQAVNFSQTLDDFANNGMLFSSISERLGSGGSRSSFHHNLNALPTMVTFDIVDVENEGECEQQLDLSPDEDVVSSFEGFDHSYVQESLAECDEQLLQMDSHHSFQSYNWGVASLPRHLDQYKLCPSSPVPLSLNRRSKSLDAEILELELSALHVPKSGLKLYDTLIPWEDGKSSWQCEVSCVPTKASAFSRCNVREQIVPTNGQFETCIPVLPLKRDHDGEPQGSSSSSQLPVDTRQMANTTDLSQCNTRLSQEGSISFHYSRENTTKKLARVPPLEEQRGVNLDYTYDCPSPQKQTKLKPVGITQAMPQQHKQEDFTLLPDYLERSGPTKKGSLDHRGTSANDWSNHYSECSNN</sequence>
<evidence type="ECO:0000313" key="9">
    <source>
        <dbReference type="Proteomes" id="UP000824782"/>
    </source>
</evidence>
<protein>
    <recommendedName>
        <fullName evidence="10">APC membrane recruitment protein 1</fullName>
    </recommendedName>
</protein>
<evidence type="ECO:0000256" key="7">
    <source>
        <dbReference type="SAM" id="MobiDB-lite"/>
    </source>
</evidence>
<dbReference type="EMBL" id="WNYA01000010">
    <property type="protein sequence ID" value="KAG8553795.1"/>
    <property type="molecule type" value="Genomic_DNA"/>
</dbReference>
<dbReference type="PANTHER" id="PTHR22237">
    <property type="entry name" value="APC MEMBRANE RECRUITMENT PROTEIN 2-RELATED"/>
    <property type="match status" value="1"/>
</dbReference>
<evidence type="ECO:0000256" key="3">
    <source>
        <dbReference type="ARBA" id="ARBA00022475"/>
    </source>
</evidence>
<evidence type="ECO:0000313" key="8">
    <source>
        <dbReference type="EMBL" id="KAG8553795.1"/>
    </source>
</evidence>
<name>A0AAV6ZZ66_ENGPU</name>
<feature type="region of interest" description="Disordered" evidence="7">
    <location>
        <begin position="955"/>
        <end position="975"/>
    </location>
</feature>
<evidence type="ECO:0000256" key="2">
    <source>
        <dbReference type="ARBA" id="ARBA00007750"/>
    </source>
</evidence>
<dbReference type="GO" id="GO:0005546">
    <property type="term" value="F:phosphatidylinositol-4,5-bisphosphate binding"/>
    <property type="evidence" value="ECO:0007669"/>
    <property type="project" value="TreeGrafter"/>
</dbReference>
<dbReference type="GO" id="GO:0060828">
    <property type="term" value="P:regulation of canonical Wnt signaling pathway"/>
    <property type="evidence" value="ECO:0007669"/>
    <property type="project" value="TreeGrafter"/>
</dbReference>
<feature type="compositionally biased region" description="Basic residues" evidence="7">
    <location>
        <begin position="76"/>
        <end position="90"/>
    </location>
</feature>
<reference evidence="8" key="1">
    <citation type="thesis" date="2020" institute="ProQuest LLC" country="789 East Eisenhower Parkway, Ann Arbor, MI, USA">
        <title>Comparative Genomics and Chromosome Evolution.</title>
        <authorList>
            <person name="Mudd A.B."/>
        </authorList>
    </citation>
    <scope>NUCLEOTIDE SEQUENCE</scope>
    <source>
        <strain evidence="8">237g6f4</strain>
        <tissue evidence="8">Blood</tissue>
    </source>
</reference>
<organism evidence="8 9">
    <name type="scientific">Engystomops pustulosus</name>
    <name type="common">Tungara frog</name>
    <name type="synonym">Physalaemus pustulosus</name>
    <dbReference type="NCBI Taxonomy" id="76066"/>
    <lineage>
        <taxon>Eukaryota</taxon>
        <taxon>Metazoa</taxon>
        <taxon>Chordata</taxon>
        <taxon>Craniata</taxon>
        <taxon>Vertebrata</taxon>
        <taxon>Euteleostomi</taxon>
        <taxon>Amphibia</taxon>
        <taxon>Batrachia</taxon>
        <taxon>Anura</taxon>
        <taxon>Neobatrachia</taxon>
        <taxon>Hyloidea</taxon>
        <taxon>Leptodactylidae</taxon>
        <taxon>Leiuperinae</taxon>
        <taxon>Engystomops</taxon>
    </lineage>
</organism>
<feature type="compositionally biased region" description="Polar residues" evidence="7">
    <location>
        <begin position="963"/>
        <end position="975"/>
    </location>
</feature>
<feature type="region of interest" description="Disordered" evidence="7">
    <location>
        <begin position="1063"/>
        <end position="1095"/>
    </location>
</feature>